<dbReference type="Gene3D" id="3.30.1070.10">
    <property type="entry name" value="Cell division topological specificity factor MinE"/>
    <property type="match status" value="1"/>
</dbReference>
<evidence type="ECO:0008006" key="5">
    <source>
        <dbReference type="Google" id="ProtNLM"/>
    </source>
</evidence>
<name>A0A6V2MU26_9STRA</name>
<sequence>MSFFTKIGKFFGGSAAAVAESSATKSRSVARDRLSVILASQRGSELLEGVDMELLQRDVMEVVQRHIKLAKKSKPANFQVRSEGEVSLFEMSVELERQRSKIASASIPKPADS</sequence>
<dbReference type="InterPro" id="IPR005527">
    <property type="entry name" value="MinE"/>
</dbReference>
<proteinExistence type="inferred from homology"/>
<comment type="similarity">
    <text evidence="1">Belongs to the MinE family.</text>
</comment>
<evidence type="ECO:0000256" key="1">
    <source>
        <dbReference type="ARBA" id="ARBA00008168"/>
    </source>
</evidence>
<dbReference type="InterPro" id="IPR036707">
    <property type="entry name" value="MinE_sf"/>
</dbReference>
<accession>A0A6V2MU26</accession>
<organism evidence="4">
    <name type="scientific">Ditylum brightwellii</name>
    <dbReference type="NCBI Taxonomy" id="49249"/>
    <lineage>
        <taxon>Eukaryota</taxon>
        <taxon>Sar</taxon>
        <taxon>Stramenopiles</taxon>
        <taxon>Ochrophyta</taxon>
        <taxon>Bacillariophyta</taxon>
        <taxon>Mediophyceae</taxon>
        <taxon>Lithodesmiophycidae</taxon>
        <taxon>Lithodesmiales</taxon>
        <taxon>Lithodesmiaceae</taxon>
        <taxon>Ditylum</taxon>
    </lineage>
</organism>
<dbReference type="EMBL" id="HBNS01048429">
    <property type="protein sequence ID" value="CAE4649451.1"/>
    <property type="molecule type" value="Transcribed_RNA"/>
</dbReference>
<dbReference type="Pfam" id="PF03776">
    <property type="entry name" value="MinE"/>
    <property type="match status" value="1"/>
</dbReference>
<evidence type="ECO:0000313" key="4">
    <source>
        <dbReference type="EMBL" id="CAE4649455.1"/>
    </source>
</evidence>
<dbReference type="EMBL" id="HBNS01048431">
    <property type="protein sequence ID" value="CAE4649455.1"/>
    <property type="molecule type" value="Transcribed_RNA"/>
</dbReference>
<protein>
    <recommendedName>
        <fullName evidence="5">Cell division topological specificity factor MinE</fullName>
    </recommendedName>
</protein>
<dbReference type="AlphaFoldDB" id="A0A6V2MU26"/>
<evidence type="ECO:0000313" key="3">
    <source>
        <dbReference type="EMBL" id="CAE4649451.1"/>
    </source>
</evidence>
<dbReference type="EMBL" id="HBGN01025561">
    <property type="protein sequence ID" value="CAD9340664.1"/>
    <property type="molecule type" value="Transcribed_RNA"/>
</dbReference>
<gene>
    <name evidence="3" type="ORF">DBRI00130_LOCUS37238</name>
    <name evidence="4" type="ORF">DBRI00130_LOCUS37240</name>
    <name evidence="2" type="ORF">DBRI1063_LOCUS16377</name>
</gene>
<evidence type="ECO:0000313" key="2">
    <source>
        <dbReference type="EMBL" id="CAD9340664.1"/>
    </source>
</evidence>
<reference evidence="4" key="1">
    <citation type="submission" date="2021-01" db="EMBL/GenBank/DDBJ databases">
        <authorList>
            <person name="Corre E."/>
            <person name="Pelletier E."/>
            <person name="Niang G."/>
            <person name="Scheremetjew M."/>
            <person name="Finn R."/>
            <person name="Kale V."/>
            <person name="Holt S."/>
            <person name="Cochrane G."/>
            <person name="Meng A."/>
            <person name="Brown T."/>
            <person name="Cohen L."/>
        </authorList>
    </citation>
    <scope>NUCLEOTIDE SEQUENCE</scope>
    <source>
        <strain evidence="4">GSO104</strain>
        <strain evidence="2">Pop2</strain>
    </source>
</reference>
<dbReference type="GO" id="GO:0051301">
    <property type="term" value="P:cell division"/>
    <property type="evidence" value="ECO:0007669"/>
    <property type="project" value="InterPro"/>
</dbReference>